<sequence length="162" mass="17564">MLFMVPYYPMVGFTGGATFFAYWVHLSMHVLWQAYFGQLMSYLLPTVEVATVFGVLMQMIFFLFCGFNPPGASIPQGYKWLYEITPHKYSLALVASLVFGDCPRAAVADGDAGGDTITSVGGAGERQVEHVLGPTMKGLSAWWLSPGMMRGVVEGTTLGSAT</sequence>
<proteinExistence type="predicted"/>
<evidence type="ECO:0000256" key="3">
    <source>
        <dbReference type="ARBA" id="ARBA00022692"/>
    </source>
</evidence>
<organism evidence="8 9">
    <name type="scientific">Phytophthora aleatoria</name>
    <dbReference type="NCBI Taxonomy" id="2496075"/>
    <lineage>
        <taxon>Eukaryota</taxon>
        <taxon>Sar</taxon>
        <taxon>Stramenopiles</taxon>
        <taxon>Oomycota</taxon>
        <taxon>Peronosporomycetes</taxon>
        <taxon>Peronosporales</taxon>
        <taxon>Peronosporaceae</taxon>
        <taxon>Phytophthora</taxon>
    </lineage>
</organism>
<evidence type="ECO:0000259" key="7">
    <source>
        <dbReference type="Pfam" id="PF01061"/>
    </source>
</evidence>
<keyword evidence="9" id="KW-1185">Reference proteome</keyword>
<keyword evidence="5 6" id="KW-0472">Membrane</keyword>
<feature type="transmembrane region" description="Helical" evidence="6">
    <location>
        <begin position="6"/>
        <end position="27"/>
    </location>
</feature>
<protein>
    <recommendedName>
        <fullName evidence="7">ABC-2 type transporter transmembrane domain-containing protein</fullName>
    </recommendedName>
</protein>
<evidence type="ECO:0000313" key="9">
    <source>
        <dbReference type="Proteomes" id="UP000709295"/>
    </source>
</evidence>
<reference evidence="8" key="1">
    <citation type="submission" date="2021-01" db="EMBL/GenBank/DDBJ databases">
        <title>Phytophthora aleatoria, a newly-described species from Pinus radiata is distinct from Phytophthora cactorum isolates based on comparative genomics.</title>
        <authorList>
            <person name="Mcdougal R."/>
            <person name="Panda P."/>
            <person name="Williams N."/>
            <person name="Studholme D.J."/>
        </authorList>
    </citation>
    <scope>NUCLEOTIDE SEQUENCE</scope>
    <source>
        <strain evidence="8">NZFS 4037</strain>
    </source>
</reference>
<dbReference type="EMBL" id="JAENGY010001514">
    <property type="protein sequence ID" value="KAG6948771.1"/>
    <property type="molecule type" value="Genomic_DNA"/>
</dbReference>
<evidence type="ECO:0000256" key="4">
    <source>
        <dbReference type="ARBA" id="ARBA00022989"/>
    </source>
</evidence>
<dbReference type="Proteomes" id="UP000709295">
    <property type="component" value="Unassembled WGS sequence"/>
</dbReference>
<evidence type="ECO:0000256" key="5">
    <source>
        <dbReference type="ARBA" id="ARBA00023136"/>
    </source>
</evidence>
<dbReference type="InterPro" id="IPR013525">
    <property type="entry name" value="ABC2_TM"/>
</dbReference>
<name>A0A8J5MDP0_9STRA</name>
<feature type="domain" description="ABC-2 type transporter transmembrane" evidence="7">
    <location>
        <begin position="2"/>
        <end position="97"/>
    </location>
</feature>
<keyword evidence="2" id="KW-0813">Transport</keyword>
<evidence type="ECO:0000256" key="1">
    <source>
        <dbReference type="ARBA" id="ARBA00004141"/>
    </source>
</evidence>
<evidence type="ECO:0000313" key="8">
    <source>
        <dbReference type="EMBL" id="KAG6948771.1"/>
    </source>
</evidence>
<dbReference type="Pfam" id="PF01061">
    <property type="entry name" value="ABC2_membrane"/>
    <property type="match status" value="1"/>
</dbReference>
<dbReference type="AlphaFoldDB" id="A0A8J5MDP0"/>
<accession>A0A8J5MDP0</accession>
<evidence type="ECO:0000256" key="2">
    <source>
        <dbReference type="ARBA" id="ARBA00022448"/>
    </source>
</evidence>
<comment type="subcellular location">
    <subcellularLocation>
        <location evidence="1">Membrane</location>
        <topology evidence="1">Multi-pass membrane protein</topology>
    </subcellularLocation>
</comment>
<feature type="transmembrane region" description="Helical" evidence="6">
    <location>
        <begin position="39"/>
        <end position="64"/>
    </location>
</feature>
<keyword evidence="4 6" id="KW-1133">Transmembrane helix</keyword>
<dbReference type="PANTHER" id="PTHR19241">
    <property type="entry name" value="ATP-BINDING CASSETTE TRANSPORTER"/>
    <property type="match status" value="1"/>
</dbReference>
<gene>
    <name evidence="8" type="ORF">JG688_00014961</name>
</gene>
<keyword evidence="3 6" id="KW-0812">Transmembrane</keyword>
<dbReference type="GO" id="GO:0016020">
    <property type="term" value="C:membrane"/>
    <property type="evidence" value="ECO:0007669"/>
    <property type="project" value="UniProtKB-SubCell"/>
</dbReference>
<dbReference type="GO" id="GO:0140359">
    <property type="term" value="F:ABC-type transporter activity"/>
    <property type="evidence" value="ECO:0007669"/>
    <property type="project" value="InterPro"/>
</dbReference>
<evidence type="ECO:0000256" key="6">
    <source>
        <dbReference type="SAM" id="Phobius"/>
    </source>
</evidence>
<comment type="caution">
    <text evidence="8">The sequence shown here is derived from an EMBL/GenBank/DDBJ whole genome shotgun (WGS) entry which is preliminary data.</text>
</comment>